<organism evidence="3 4">
    <name type="scientific">Triparma laevis f. longispina</name>
    <dbReference type="NCBI Taxonomy" id="1714387"/>
    <lineage>
        <taxon>Eukaryota</taxon>
        <taxon>Sar</taxon>
        <taxon>Stramenopiles</taxon>
        <taxon>Ochrophyta</taxon>
        <taxon>Bolidophyceae</taxon>
        <taxon>Parmales</taxon>
        <taxon>Triparmaceae</taxon>
        <taxon>Triparma</taxon>
    </lineage>
</organism>
<dbReference type="Gene3D" id="1.10.238.10">
    <property type="entry name" value="EF-hand"/>
    <property type="match status" value="1"/>
</dbReference>
<evidence type="ECO:0000256" key="1">
    <source>
        <dbReference type="ARBA" id="ARBA00022837"/>
    </source>
</evidence>
<dbReference type="PROSITE" id="PS50222">
    <property type="entry name" value="EF_HAND_2"/>
    <property type="match status" value="1"/>
</dbReference>
<name>A0A9W7FHD3_9STRA</name>
<dbReference type="CDD" id="cd00051">
    <property type="entry name" value="EFh"/>
    <property type="match status" value="1"/>
</dbReference>
<protein>
    <recommendedName>
        <fullName evidence="2">EF-hand domain-containing protein</fullName>
    </recommendedName>
</protein>
<comment type="caution">
    <text evidence="3">The sequence shown here is derived from an EMBL/GenBank/DDBJ whole genome shotgun (WGS) entry which is preliminary data.</text>
</comment>
<feature type="domain" description="EF-hand" evidence="2">
    <location>
        <begin position="21"/>
        <end position="56"/>
    </location>
</feature>
<dbReference type="InterPro" id="IPR018247">
    <property type="entry name" value="EF_Hand_1_Ca_BS"/>
</dbReference>
<feature type="non-terminal residue" evidence="3">
    <location>
        <position position="119"/>
    </location>
</feature>
<dbReference type="InterPro" id="IPR002048">
    <property type="entry name" value="EF_hand_dom"/>
</dbReference>
<reference evidence="4" key="1">
    <citation type="journal article" date="2023" name="Commun. Biol.">
        <title>Genome analysis of Parmales, the sister group of diatoms, reveals the evolutionary specialization of diatoms from phago-mixotrophs to photoautotrophs.</title>
        <authorList>
            <person name="Ban H."/>
            <person name="Sato S."/>
            <person name="Yoshikawa S."/>
            <person name="Yamada K."/>
            <person name="Nakamura Y."/>
            <person name="Ichinomiya M."/>
            <person name="Sato N."/>
            <person name="Blanc-Mathieu R."/>
            <person name="Endo H."/>
            <person name="Kuwata A."/>
            <person name="Ogata H."/>
        </authorList>
    </citation>
    <scope>NUCLEOTIDE SEQUENCE [LARGE SCALE GENOMIC DNA]</scope>
    <source>
        <strain evidence="4">NIES 3700</strain>
    </source>
</reference>
<keyword evidence="1" id="KW-0106">Calcium</keyword>
<dbReference type="AlphaFoldDB" id="A0A9W7FHD3"/>
<dbReference type="InterPro" id="IPR011992">
    <property type="entry name" value="EF-hand-dom_pair"/>
</dbReference>
<dbReference type="OrthoDB" id="26525at2759"/>
<dbReference type="Pfam" id="PF13499">
    <property type="entry name" value="EF-hand_7"/>
    <property type="match status" value="1"/>
</dbReference>
<evidence type="ECO:0000259" key="2">
    <source>
        <dbReference type="PROSITE" id="PS50222"/>
    </source>
</evidence>
<dbReference type="EMBL" id="BRXW01000174">
    <property type="protein sequence ID" value="GMI12238.1"/>
    <property type="molecule type" value="Genomic_DNA"/>
</dbReference>
<evidence type="ECO:0000313" key="4">
    <source>
        <dbReference type="Proteomes" id="UP001165122"/>
    </source>
</evidence>
<sequence length="119" mass="13277">MSEIAVKTLVHVREKASASAEGGFNLKAAFAQFDVDGDGSISHEELTTVLLSIIPELAYDQILAVIDMFDPNHDGDIAYVEFAHTFYNCEINDNKLKAKKAMMRVRKMASTKKGFHLRE</sequence>
<proteinExistence type="predicted"/>
<dbReference type="GO" id="GO:0005509">
    <property type="term" value="F:calcium ion binding"/>
    <property type="evidence" value="ECO:0007669"/>
    <property type="project" value="InterPro"/>
</dbReference>
<dbReference type="SUPFAM" id="SSF47473">
    <property type="entry name" value="EF-hand"/>
    <property type="match status" value="1"/>
</dbReference>
<dbReference type="SMART" id="SM00054">
    <property type="entry name" value="EFh"/>
    <property type="match status" value="2"/>
</dbReference>
<accession>A0A9W7FHD3</accession>
<dbReference type="Proteomes" id="UP001165122">
    <property type="component" value="Unassembled WGS sequence"/>
</dbReference>
<evidence type="ECO:0000313" key="3">
    <source>
        <dbReference type="EMBL" id="GMI12238.1"/>
    </source>
</evidence>
<dbReference type="PROSITE" id="PS00018">
    <property type="entry name" value="EF_HAND_1"/>
    <property type="match status" value="2"/>
</dbReference>
<gene>
    <name evidence="3" type="ORF">TrLO_g8647</name>
</gene>
<keyword evidence="4" id="KW-1185">Reference proteome</keyword>